<dbReference type="Pfam" id="PF03567">
    <property type="entry name" value="Sulfotransfer_2"/>
    <property type="match status" value="1"/>
</dbReference>
<dbReference type="KEGG" id="nano:G5V58_14705"/>
<dbReference type="GO" id="GO:0008146">
    <property type="term" value="F:sulfotransferase activity"/>
    <property type="evidence" value="ECO:0007669"/>
    <property type="project" value="InterPro"/>
</dbReference>
<sequence length="196" mass="22357">MMCFADRGFVFLSMPKAGSTVLQRHFARHAMILFRQPPGMKHMSASTFESVLAPWLEQYGHPRPSYETTCLVRHPIDRAVSWWKYRARPEAAGQPNYTGDWSFAEFADRLVGGEVTLGTSSNFVTDAQGRVIVDRLWRYEHLDAMTAWMSDRLGIDRPVLEPTNVSPAREGEVDAATRARLQEFFARDLEVYERAG</sequence>
<dbReference type="Proteomes" id="UP000502996">
    <property type="component" value="Chromosome"/>
</dbReference>
<evidence type="ECO:0000313" key="1">
    <source>
        <dbReference type="EMBL" id="QIG43853.1"/>
    </source>
</evidence>
<reference evidence="1 2" key="1">
    <citation type="submission" date="2020-02" db="EMBL/GenBank/DDBJ databases">
        <title>Full genome sequence of Nocardioides sp. R-3366.</title>
        <authorList>
            <person name="Im W.-T."/>
        </authorList>
    </citation>
    <scope>NUCLEOTIDE SEQUENCE [LARGE SCALE GENOMIC DNA]</scope>
    <source>
        <strain evidence="1 2">R-3366</strain>
    </source>
</reference>
<dbReference type="Gene3D" id="3.40.50.300">
    <property type="entry name" value="P-loop containing nucleotide triphosphate hydrolases"/>
    <property type="match status" value="1"/>
</dbReference>
<dbReference type="GO" id="GO:0016020">
    <property type="term" value="C:membrane"/>
    <property type="evidence" value="ECO:0007669"/>
    <property type="project" value="InterPro"/>
</dbReference>
<keyword evidence="1" id="KW-0808">Transferase</keyword>
<accession>A0A6G6WFB9</accession>
<dbReference type="EMBL" id="CP049257">
    <property type="protein sequence ID" value="QIG43853.1"/>
    <property type="molecule type" value="Genomic_DNA"/>
</dbReference>
<dbReference type="InterPro" id="IPR027417">
    <property type="entry name" value="P-loop_NTPase"/>
</dbReference>
<proteinExistence type="predicted"/>
<dbReference type="InterPro" id="IPR005331">
    <property type="entry name" value="Sulfotransferase"/>
</dbReference>
<gene>
    <name evidence="1" type="ORF">G5V58_14705</name>
</gene>
<name>A0A6G6WFB9_9ACTN</name>
<dbReference type="SUPFAM" id="SSF52540">
    <property type="entry name" value="P-loop containing nucleoside triphosphate hydrolases"/>
    <property type="match status" value="1"/>
</dbReference>
<evidence type="ECO:0000313" key="2">
    <source>
        <dbReference type="Proteomes" id="UP000502996"/>
    </source>
</evidence>
<keyword evidence="2" id="KW-1185">Reference proteome</keyword>
<organism evidence="1 2">
    <name type="scientific">Nocardioides anomalus</name>
    <dbReference type="NCBI Taxonomy" id="2712223"/>
    <lineage>
        <taxon>Bacteria</taxon>
        <taxon>Bacillati</taxon>
        <taxon>Actinomycetota</taxon>
        <taxon>Actinomycetes</taxon>
        <taxon>Propionibacteriales</taxon>
        <taxon>Nocardioidaceae</taxon>
        <taxon>Nocardioides</taxon>
    </lineage>
</organism>
<protein>
    <submittedName>
        <fullName evidence="1">Sulfotransferase family protein</fullName>
    </submittedName>
</protein>
<dbReference type="AlphaFoldDB" id="A0A6G6WFB9"/>